<dbReference type="Proteomes" id="UP001218218">
    <property type="component" value="Unassembled WGS sequence"/>
</dbReference>
<comment type="caution">
    <text evidence="2">The sequence shown here is derived from an EMBL/GenBank/DDBJ whole genome shotgun (WGS) entry which is preliminary data.</text>
</comment>
<gene>
    <name evidence="2" type="ORF">DFH08DRAFT_977070</name>
</gene>
<accession>A0AAD6Z1G8</accession>
<proteinExistence type="predicted"/>
<name>A0AAD6Z1G8_9AGAR</name>
<feature type="region of interest" description="Disordered" evidence="1">
    <location>
        <begin position="211"/>
        <end position="260"/>
    </location>
</feature>
<feature type="compositionally biased region" description="Low complexity" evidence="1">
    <location>
        <begin position="217"/>
        <end position="246"/>
    </location>
</feature>
<evidence type="ECO:0000256" key="1">
    <source>
        <dbReference type="SAM" id="MobiDB-lite"/>
    </source>
</evidence>
<organism evidence="2 3">
    <name type="scientific">Mycena albidolilacea</name>
    <dbReference type="NCBI Taxonomy" id="1033008"/>
    <lineage>
        <taxon>Eukaryota</taxon>
        <taxon>Fungi</taxon>
        <taxon>Dikarya</taxon>
        <taxon>Basidiomycota</taxon>
        <taxon>Agaricomycotina</taxon>
        <taxon>Agaricomycetes</taxon>
        <taxon>Agaricomycetidae</taxon>
        <taxon>Agaricales</taxon>
        <taxon>Marasmiineae</taxon>
        <taxon>Mycenaceae</taxon>
        <taxon>Mycena</taxon>
    </lineage>
</organism>
<reference evidence="2" key="1">
    <citation type="submission" date="2023-03" db="EMBL/GenBank/DDBJ databases">
        <title>Massive genome expansion in bonnet fungi (Mycena s.s.) driven by repeated elements and novel gene families across ecological guilds.</title>
        <authorList>
            <consortium name="Lawrence Berkeley National Laboratory"/>
            <person name="Harder C.B."/>
            <person name="Miyauchi S."/>
            <person name="Viragh M."/>
            <person name="Kuo A."/>
            <person name="Thoen E."/>
            <person name="Andreopoulos B."/>
            <person name="Lu D."/>
            <person name="Skrede I."/>
            <person name="Drula E."/>
            <person name="Henrissat B."/>
            <person name="Morin E."/>
            <person name="Kohler A."/>
            <person name="Barry K."/>
            <person name="LaButti K."/>
            <person name="Morin E."/>
            <person name="Salamov A."/>
            <person name="Lipzen A."/>
            <person name="Mereny Z."/>
            <person name="Hegedus B."/>
            <person name="Baldrian P."/>
            <person name="Stursova M."/>
            <person name="Weitz H."/>
            <person name="Taylor A."/>
            <person name="Grigoriev I.V."/>
            <person name="Nagy L.G."/>
            <person name="Martin F."/>
            <person name="Kauserud H."/>
        </authorList>
    </citation>
    <scope>NUCLEOTIDE SEQUENCE</scope>
    <source>
        <strain evidence="2">CBHHK002</strain>
    </source>
</reference>
<keyword evidence="3" id="KW-1185">Reference proteome</keyword>
<dbReference type="EMBL" id="JARIHO010000105">
    <property type="protein sequence ID" value="KAJ7303557.1"/>
    <property type="molecule type" value="Genomic_DNA"/>
</dbReference>
<protein>
    <submittedName>
        <fullName evidence="2">Uncharacterized protein</fullName>
    </submittedName>
</protein>
<evidence type="ECO:0000313" key="3">
    <source>
        <dbReference type="Proteomes" id="UP001218218"/>
    </source>
</evidence>
<dbReference type="AlphaFoldDB" id="A0AAD6Z1G8"/>
<evidence type="ECO:0000313" key="2">
    <source>
        <dbReference type="EMBL" id="KAJ7303557.1"/>
    </source>
</evidence>
<sequence length="436" mass="47293">MAQVTPADSFALFAAGPSTRISCHVVIKETGQNDISQVFAGISFPSVFLVERGNTLCTTALALITGLQHHLAIRDIPVDPGMLVILNGSHPCAATIIVATTRVPDFHEESYMNIMNGYRPIGGLLGFGSMLPPAEFDGSLDVPAAISGVASSFFDVWSAMGIVPESHFILIFLIKSPTRFPSLLLPPDYNIPSSFESNVFFSPVTNEGGLEPPVFNQSTSTSSSASASPSRSTRSTRSSSRQSRSPSPYPSPSRKDGPQHNSISEICRAEICDFENLQAKAKSITKGDRSTPLALLARRFYAMEKIILGLGLDPGCQKSSRSFSLSSGQQVELTVGEVLDSNCFKWSCSTFSKKQTKYKLAKSIALRTWKEEKSVDDNAEIYHIYLGIKFLWADNGPLALLGDLPSSEAQGEEGYAARLKEADLKKCSSIHDDYTR</sequence>